<proteinExistence type="predicted"/>
<organism evidence="1 2">
    <name type="scientific">Trifolium medium</name>
    <dbReference type="NCBI Taxonomy" id="97028"/>
    <lineage>
        <taxon>Eukaryota</taxon>
        <taxon>Viridiplantae</taxon>
        <taxon>Streptophyta</taxon>
        <taxon>Embryophyta</taxon>
        <taxon>Tracheophyta</taxon>
        <taxon>Spermatophyta</taxon>
        <taxon>Magnoliopsida</taxon>
        <taxon>eudicotyledons</taxon>
        <taxon>Gunneridae</taxon>
        <taxon>Pentapetalae</taxon>
        <taxon>rosids</taxon>
        <taxon>fabids</taxon>
        <taxon>Fabales</taxon>
        <taxon>Fabaceae</taxon>
        <taxon>Papilionoideae</taxon>
        <taxon>50 kb inversion clade</taxon>
        <taxon>NPAAA clade</taxon>
        <taxon>Hologalegina</taxon>
        <taxon>IRL clade</taxon>
        <taxon>Trifolieae</taxon>
        <taxon>Trifolium</taxon>
    </lineage>
</organism>
<sequence>MPKKCLYFFRANRGLPPRYLWVCETRGGIFIEDNDDTLERREVSLMRLERTDVSSAVATCAGYEEA</sequence>
<dbReference type="EMBL" id="LXQA010125698">
    <property type="protein sequence ID" value="MCI21585.1"/>
    <property type="molecule type" value="Genomic_DNA"/>
</dbReference>
<protein>
    <submittedName>
        <fullName evidence="1">Uncharacterized protein</fullName>
    </submittedName>
</protein>
<evidence type="ECO:0000313" key="2">
    <source>
        <dbReference type="Proteomes" id="UP000265520"/>
    </source>
</evidence>
<reference evidence="1 2" key="1">
    <citation type="journal article" date="2018" name="Front. Plant Sci.">
        <title>Red Clover (Trifolium pratense) and Zigzag Clover (T. medium) - A Picture of Genomic Similarities and Differences.</title>
        <authorList>
            <person name="Dluhosova J."/>
            <person name="Istvanek J."/>
            <person name="Nedelnik J."/>
            <person name="Repkova J."/>
        </authorList>
    </citation>
    <scope>NUCLEOTIDE SEQUENCE [LARGE SCALE GENOMIC DNA]</scope>
    <source>
        <strain evidence="2">cv. 10/8</strain>
        <tissue evidence="1">Leaf</tissue>
    </source>
</reference>
<name>A0A392QE85_9FABA</name>
<dbReference type="AlphaFoldDB" id="A0A392QE85"/>
<dbReference type="Proteomes" id="UP000265520">
    <property type="component" value="Unassembled WGS sequence"/>
</dbReference>
<keyword evidence="2" id="KW-1185">Reference proteome</keyword>
<comment type="caution">
    <text evidence="1">The sequence shown here is derived from an EMBL/GenBank/DDBJ whole genome shotgun (WGS) entry which is preliminary data.</text>
</comment>
<accession>A0A392QE85</accession>
<evidence type="ECO:0000313" key="1">
    <source>
        <dbReference type="EMBL" id="MCI21585.1"/>
    </source>
</evidence>